<gene>
    <name evidence="1" type="ORF">KUF71_010158</name>
</gene>
<reference evidence="1" key="2">
    <citation type="journal article" date="2023" name="BMC Genomics">
        <title>Pest status, molecular evolution, and epigenetic factors derived from the genome assembly of Frankliniella fusca, a thysanopteran phytovirus vector.</title>
        <authorList>
            <person name="Catto M.A."/>
            <person name="Labadie P.E."/>
            <person name="Jacobson A.L."/>
            <person name="Kennedy G.G."/>
            <person name="Srinivasan R."/>
            <person name="Hunt B.G."/>
        </authorList>
    </citation>
    <scope>NUCLEOTIDE SEQUENCE</scope>
    <source>
        <strain evidence="1">PL_HMW_Pooled</strain>
    </source>
</reference>
<dbReference type="GO" id="GO:0008233">
    <property type="term" value="F:peptidase activity"/>
    <property type="evidence" value="ECO:0007669"/>
    <property type="project" value="UniProtKB-KW"/>
</dbReference>
<dbReference type="AlphaFoldDB" id="A0AAE1HGH2"/>
<sequence>PGLRPTLLLTGVSCVSWKESSPSCWLRCVEVAGLSRVNVWRLRIAMLVAAVVEKLAIPTGAVGYLLLWSHNQIALAEHIGFGLKIVQEAEGIGLEVADIAYLRERCNILGYSGQEKWCHGLPSTCSSRNRLDTFLQSGRLLVAG</sequence>
<reference evidence="1" key="1">
    <citation type="submission" date="2021-07" db="EMBL/GenBank/DDBJ databases">
        <authorList>
            <person name="Catto M.A."/>
            <person name="Jacobson A."/>
            <person name="Kennedy G."/>
            <person name="Labadie P."/>
            <person name="Hunt B.G."/>
            <person name="Srinivasan R."/>
        </authorList>
    </citation>
    <scope>NUCLEOTIDE SEQUENCE</scope>
    <source>
        <strain evidence="1">PL_HMW_Pooled</strain>
        <tissue evidence="1">Head</tissue>
    </source>
</reference>
<dbReference type="EMBL" id="JAHWGI010001024">
    <property type="protein sequence ID" value="KAK3920921.1"/>
    <property type="molecule type" value="Genomic_DNA"/>
</dbReference>
<organism evidence="1 2">
    <name type="scientific">Frankliniella fusca</name>
    <dbReference type="NCBI Taxonomy" id="407009"/>
    <lineage>
        <taxon>Eukaryota</taxon>
        <taxon>Metazoa</taxon>
        <taxon>Ecdysozoa</taxon>
        <taxon>Arthropoda</taxon>
        <taxon>Hexapoda</taxon>
        <taxon>Insecta</taxon>
        <taxon>Pterygota</taxon>
        <taxon>Neoptera</taxon>
        <taxon>Paraneoptera</taxon>
        <taxon>Thysanoptera</taxon>
        <taxon>Terebrantia</taxon>
        <taxon>Thripoidea</taxon>
        <taxon>Thripidae</taxon>
        <taxon>Frankliniella</taxon>
    </lineage>
</organism>
<evidence type="ECO:0000313" key="2">
    <source>
        <dbReference type="Proteomes" id="UP001219518"/>
    </source>
</evidence>
<proteinExistence type="predicted"/>
<keyword evidence="1" id="KW-0645">Protease</keyword>
<dbReference type="GO" id="GO:0006508">
    <property type="term" value="P:proteolysis"/>
    <property type="evidence" value="ECO:0007669"/>
    <property type="project" value="UniProtKB-KW"/>
</dbReference>
<protein>
    <submittedName>
        <fullName evidence="1">Immunoglobulin A1 protease autotransporter</fullName>
    </submittedName>
</protein>
<evidence type="ECO:0000313" key="1">
    <source>
        <dbReference type="EMBL" id="KAK3920921.1"/>
    </source>
</evidence>
<accession>A0AAE1HGH2</accession>
<comment type="caution">
    <text evidence="1">The sequence shown here is derived from an EMBL/GenBank/DDBJ whole genome shotgun (WGS) entry which is preliminary data.</text>
</comment>
<keyword evidence="1" id="KW-0378">Hydrolase</keyword>
<keyword evidence="2" id="KW-1185">Reference proteome</keyword>
<name>A0AAE1HGH2_9NEOP</name>
<dbReference type="Proteomes" id="UP001219518">
    <property type="component" value="Unassembled WGS sequence"/>
</dbReference>
<feature type="non-terminal residue" evidence="1">
    <location>
        <position position="1"/>
    </location>
</feature>